<dbReference type="InterPro" id="IPR002300">
    <property type="entry name" value="aa-tRNA-synth_Ia"/>
</dbReference>
<proteinExistence type="inferred from homology"/>
<evidence type="ECO:0000256" key="3">
    <source>
        <dbReference type="ARBA" id="ARBA00022741"/>
    </source>
</evidence>
<dbReference type="Pfam" id="PF08264">
    <property type="entry name" value="Anticodon_1"/>
    <property type="match status" value="1"/>
</dbReference>
<keyword evidence="5" id="KW-0648">Protein biosynthesis</keyword>
<dbReference type="GO" id="GO:0006428">
    <property type="term" value="P:isoleucyl-tRNA aminoacylation"/>
    <property type="evidence" value="ECO:0007669"/>
    <property type="project" value="TreeGrafter"/>
</dbReference>
<sequence>MIKNVKSLALLFLLLEIILEKYTIICVKKINFFNYKSKNQIFSKKSDLLYFLQTKCKTKYIHKIYENKKNIKDIIKESLNLPIQYLPTTYNSFDRQIFIQNIWNNEQIYEKRNLKNIKRCIYNYCNKENELNNEIDKNKANALYKKEILINEFIKDKKIVTDLRKENVMKFISNDILVKSNNNTFLNKFQELIENNKKKETYIKNNKKKIILKLYERIIKNIKIIHDGPPYVNNDIHIGHILNKIIKDIYLKFLLFQNFFVLLIHGFDTHGLPIEYNVMKLLKISNIEELNLNSYPIGKASIKENTFNIDILSTLKKESQKEENYFLLSLFNKIKDIQSNILEKKVKYFKNLCKCYSSYFINEQLISLISYGIWGYWNYSYITFYKLYENIQYKVFQNLLKHKYIYISNRPIYHSYATKTVLSDSEIIYKKRVCNSFYFFYSFSKVSDHFLLYILKEFKGNKLLNEIFQLNEEEMEFYFQNLNSFIEYIDLNKNDNDYFNKLKSQIIYKIISNIKILVFTTQIHTIFNNKSLLIHEEYLYRIVKVNFENSESLFFIISDKSFDNFYNDLKKYYCKKPTIVGIQNITTLKGKYFHSCKYVNFIDKKSNDFIFVSKNEIKEFFGTGIVHLSPSHGFIDYNLYYKKNKLKKIYLNEKHFSEIKKEKTNDYYYNNLQLKKRLRDISSNNMIYNFLNYNNNHLLNYKTLNKEKKKKKFSFDIINQNVIDENDDLKEEYKRIIVKNIKNNIHLIEQNENNCEQNILSNLENNKININRKDIHLLFFYSFYQNILFYFPYEHSYTFDWRSHTTVQIKSLLQIYIDIKKIKNKMFFKSINKIKFINDHTKKSLIKTIKDRKEWCLSRQKYWGLSIPLKDINLNSEHKISFKKQIMDVWFDSSISYLYVFYMLRHILFNIYLKKIISSLKNVSFNPKEKNKIIFIKKYNNNNNLSFSIYDIYEEILKKKNNRFNFSNEKHLLKDILEKKKIFDPCKMYKCIINQIYNKNNFFKLQNVNDILFLKSKNQKKFFKNSLNIHLCCEGIDQIRGWFQSFFFIFFSLNTIRENKMEHSFNKLPIKNVVVHNYVVDKNNIKMSKSLNNVITPRELFLKFDNEKSKNPVFNKTERTKKNVTRKNINDKSTNIKVVKKNLEKTNVDKNVHKIIDKNTTHENLIKKSIEKNNELNKRFNADIVRLWLCCYNFVNKNITVSFEILENINKYIYLKIYNTFKFLFNNICDLNFSDKKLKFRDIQIMDKFILYKKDNLIKDCISAYKNLKLQLVLKYILNFIYKDLAIYIDYSKDRLYINKKNSISRKNCQKIFYRILIELLKLLAPIIPHLCEDIYYNIQILRKKKKIKSIFLLQFPEFKNYKEVNLDILFLIKNYIHKQINLYFSNSLQAIVYIYSDNKDLISLIKKFLKTSDPLENFTNYDDLRFLFNISNIFICNDLSEIENKDKNYKTYKIPSLNFKHKDENQNMDCFFQKSYGNNIQDMLIFDENSNYSHVHIGIAKEESNKCSRCWMYGNVSLFEGEFFCPRCLDVIKTYFK</sequence>
<dbReference type="InterPro" id="IPR014729">
    <property type="entry name" value="Rossmann-like_a/b/a_fold"/>
</dbReference>
<dbReference type="Gene3D" id="1.10.730.20">
    <property type="match status" value="1"/>
</dbReference>
<feature type="coiled-coil region" evidence="7">
    <location>
        <begin position="719"/>
        <end position="758"/>
    </location>
</feature>
<dbReference type="InterPro" id="IPR009008">
    <property type="entry name" value="Val/Leu/Ile-tRNA-synth_edit"/>
</dbReference>
<organism evidence="11 12">
    <name type="scientific">Plasmodium relictum</name>
    <dbReference type="NCBI Taxonomy" id="85471"/>
    <lineage>
        <taxon>Eukaryota</taxon>
        <taxon>Sar</taxon>
        <taxon>Alveolata</taxon>
        <taxon>Apicomplexa</taxon>
        <taxon>Aconoidasida</taxon>
        <taxon>Haemosporida</taxon>
        <taxon>Plasmodiidae</taxon>
        <taxon>Plasmodium</taxon>
        <taxon>Plasmodium (Haemamoeba)</taxon>
    </lineage>
</organism>
<comment type="similarity">
    <text evidence="1">Belongs to the class-I aminoacyl-tRNA synthetase family.</text>
</comment>
<evidence type="ECO:0000256" key="2">
    <source>
        <dbReference type="ARBA" id="ARBA00022598"/>
    </source>
</evidence>
<feature type="signal peptide" evidence="8">
    <location>
        <begin position="1"/>
        <end position="23"/>
    </location>
</feature>
<dbReference type="CDD" id="cd07960">
    <property type="entry name" value="Anticodon_Ia_Ile_BEm"/>
    <property type="match status" value="1"/>
</dbReference>
<keyword evidence="12" id="KW-1185">Reference proteome</keyword>
<feature type="domain" description="Aminoacyl-tRNA synthetase class Ia" evidence="9">
    <location>
        <begin position="224"/>
        <end position="287"/>
    </location>
</feature>
<protein>
    <submittedName>
        <fullName evidence="11">Isoleucine--tRNA ligase, putative</fullName>
    </submittedName>
</protein>
<dbReference type="SUPFAM" id="SSF47323">
    <property type="entry name" value="Anticodon-binding domain of a subclass of class I aminoacyl-tRNA synthetases"/>
    <property type="match status" value="1"/>
</dbReference>
<dbReference type="EMBL" id="LN835309">
    <property type="protein sequence ID" value="CRH02673.1"/>
    <property type="molecule type" value="Genomic_DNA"/>
</dbReference>
<dbReference type="PANTHER" id="PTHR42780">
    <property type="entry name" value="SOLEUCYL-TRNA SYNTHETASE"/>
    <property type="match status" value="1"/>
</dbReference>
<dbReference type="RefSeq" id="XP_028535193.1">
    <property type="nucleotide sequence ID" value="XM_028679484.1"/>
</dbReference>
<dbReference type="InterPro" id="IPR001412">
    <property type="entry name" value="aa-tRNA-synth_I_CS"/>
</dbReference>
<dbReference type="GO" id="GO:0004822">
    <property type="term" value="F:isoleucine-tRNA ligase activity"/>
    <property type="evidence" value="ECO:0007669"/>
    <property type="project" value="InterPro"/>
</dbReference>
<evidence type="ECO:0000256" key="5">
    <source>
        <dbReference type="ARBA" id="ARBA00022917"/>
    </source>
</evidence>
<evidence type="ECO:0000256" key="6">
    <source>
        <dbReference type="ARBA" id="ARBA00023146"/>
    </source>
</evidence>
<keyword evidence="7" id="KW-0175">Coiled coil</keyword>
<keyword evidence="3" id="KW-0547">Nucleotide-binding</keyword>
<feature type="domain" description="Aminoacyl-tRNA synthetase class Ia" evidence="9">
    <location>
        <begin position="1018"/>
        <end position="1198"/>
    </location>
</feature>
<evidence type="ECO:0000313" key="11">
    <source>
        <dbReference type="EMBL" id="CRH02673.1"/>
    </source>
</evidence>
<evidence type="ECO:0000256" key="4">
    <source>
        <dbReference type="ARBA" id="ARBA00022840"/>
    </source>
</evidence>
<feature type="domain" description="Aminoacyl-tRNA synthetase class Ia" evidence="9">
    <location>
        <begin position="345"/>
        <end position="869"/>
    </location>
</feature>
<evidence type="ECO:0000259" key="10">
    <source>
        <dbReference type="Pfam" id="PF08264"/>
    </source>
</evidence>
<feature type="chain" id="PRO_5009618980" evidence="8">
    <location>
        <begin position="24"/>
        <end position="1538"/>
    </location>
</feature>
<gene>
    <name evidence="11" type="ORF">PRELSG_1440700</name>
</gene>
<evidence type="ECO:0000256" key="7">
    <source>
        <dbReference type="SAM" id="Coils"/>
    </source>
</evidence>
<evidence type="ECO:0000313" key="12">
    <source>
        <dbReference type="Proteomes" id="UP000220158"/>
    </source>
</evidence>
<dbReference type="PANTHER" id="PTHR42780:SF1">
    <property type="entry name" value="ISOLEUCINE--TRNA LIGASE, CYTOPLASMIC"/>
    <property type="match status" value="1"/>
</dbReference>
<keyword evidence="6" id="KW-0030">Aminoacyl-tRNA synthetase</keyword>
<dbReference type="OMA" id="HLCEDVY"/>
<dbReference type="Proteomes" id="UP000220158">
    <property type="component" value="Chromosome 14"/>
</dbReference>
<dbReference type="InterPro" id="IPR023586">
    <property type="entry name" value="Ile-tRNA-ligase_type2"/>
</dbReference>
<dbReference type="GeneID" id="39738839"/>
<dbReference type="InterPro" id="IPR013155">
    <property type="entry name" value="M/V/L/I-tRNA-synth_anticd-bd"/>
</dbReference>
<accession>A0A1J1HB06</accession>
<name>A0A1J1HB06_PLARL</name>
<dbReference type="SUPFAM" id="SSF50677">
    <property type="entry name" value="ValRS/IleRS/LeuRS editing domain"/>
    <property type="match status" value="1"/>
</dbReference>
<keyword evidence="2 11" id="KW-0436">Ligase</keyword>
<evidence type="ECO:0000256" key="1">
    <source>
        <dbReference type="ARBA" id="ARBA00005594"/>
    </source>
</evidence>
<dbReference type="KEGG" id="prel:PRELSG_1440700"/>
<keyword evidence="4" id="KW-0067">ATP-binding</keyword>
<dbReference type="InterPro" id="IPR033708">
    <property type="entry name" value="Anticodon_Ile_BEm"/>
</dbReference>
<dbReference type="GO" id="GO:0000049">
    <property type="term" value="F:tRNA binding"/>
    <property type="evidence" value="ECO:0007669"/>
    <property type="project" value="InterPro"/>
</dbReference>
<dbReference type="VEuPathDB" id="PlasmoDB:PRELSG_1440700"/>
<dbReference type="GO" id="GO:0005524">
    <property type="term" value="F:ATP binding"/>
    <property type="evidence" value="ECO:0007669"/>
    <property type="project" value="UniProtKB-KW"/>
</dbReference>
<feature type="domain" description="Methionyl/Valyl/Leucyl/Isoleucyl-tRNA synthetase anticodon-binding" evidence="10">
    <location>
        <begin position="1247"/>
        <end position="1367"/>
    </location>
</feature>
<reference evidence="11 12" key="1">
    <citation type="submission" date="2015-04" db="EMBL/GenBank/DDBJ databases">
        <authorList>
            <consortium name="Pathogen Informatics"/>
        </authorList>
    </citation>
    <scope>NUCLEOTIDE SEQUENCE [LARGE SCALE GENOMIC DNA]</scope>
    <source>
        <strain evidence="11 12">SGS1</strain>
    </source>
</reference>
<keyword evidence="8" id="KW-0732">Signal</keyword>
<dbReference type="Gene3D" id="3.90.740.10">
    <property type="entry name" value="Valyl/Leucyl/Isoleucyl-tRNA synthetase, editing domain"/>
    <property type="match status" value="1"/>
</dbReference>
<dbReference type="Pfam" id="PF00133">
    <property type="entry name" value="tRNA-synt_1"/>
    <property type="match status" value="3"/>
</dbReference>
<dbReference type="SUPFAM" id="SSF52374">
    <property type="entry name" value="Nucleotidylyl transferase"/>
    <property type="match status" value="1"/>
</dbReference>
<dbReference type="Gene3D" id="3.40.50.620">
    <property type="entry name" value="HUPs"/>
    <property type="match status" value="2"/>
</dbReference>
<dbReference type="OrthoDB" id="10264412at2759"/>
<dbReference type="PROSITE" id="PS00178">
    <property type="entry name" value="AA_TRNA_LIGASE_I"/>
    <property type="match status" value="1"/>
</dbReference>
<evidence type="ECO:0000259" key="9">
    <source>
        <dbReference type="Pfam" id="PF00133"/>
    </source>
</evidence>
<dbReference type="GO" id="GO:0002161">
    <property type="term" value="F:aminoacyl-tRNA deacylase activity"/>
    <property type="evidence" value="ECO:0007669"/>
    <property type="project" value="InterPro"/>
</dbReference>
<evidence type="ECO:0000256" key="8">
    <source>
        <dbReference type="SAM" id="SignalP"/>
    </source>
</evidence>
<dbReference type="InterPro" id="IPR009080">
    <property type="entry name" value="tRNAsynth_Ia_anticodon-bd"/>
</dbReference>